<evidence type="ECO:0000256" key="1">
    <source>
        <dbReference type="SAM" id="Phobius"/>
    </source>
</evidence>
<dbReference type="OrthoDB" id="6077599at2759"/>
<dbReference type="PANTHER" id="PTHR11106">
    <property type="entry name" value="GANGLIOSIDE INDUCED DIFFERENTIATION ASSOCIATED PROTEIN 2-RELATED"/>
    <property type="match status" value="1"/>
</dbReference>
<evidence type="ECO:0000313" key="2">
    <source>
        <dbReference type="EMBL" id="KAJ4973216.1"/>
    </source>
</evidence>
<name>A0A9Q0KN08_9MAGN</name>
<accession>A0A9Q0KN08</accession>
<organism evidence="2 3">
    <name type="scientific">Protea cynaroides</name>
    <dbReference type="NCBI Taxonomy" id="273540"/>
    <lineage>
        <taxon>Eukaryota</taxon>
        <taxon>Viridiplantae</taxon>
        <taxon>Streptophyta</taxon>
        <taxon>Embryophyta</taxon>
        <taxon>Tracheophyta</taxon>
        <taxon>Spermatophyta</taxon>
        <taxon>Magnoliopsida</taxon>
        <taxon>Proteales</taxon>
        <taxon>Proteaceae</taxon>
        <taxon>Protea</taxon>
    </lineage>
</organism>
<evidence type="ECO:0000313" key="3">
    <source>
        <dbReference type="Proteomes" id="UP001141806"/>
    </source>
</evidence>
<sequence>MQWLTPPMRVWMKHTAALVCMLQLDLVLQNNVLRWVGAGWEWRKLLMLMIFLLGGLFILLVQSMQSISYCCRECSDHCYCSCLELLIEKEPQRLSAVSLLICTCGNKFESLTLSTATCLEGERWIYREVLKRGMYVCVYFPQQRTVRRFLEKQKDNITAIVFCTTTSSDTDIYKRLLPLYFPRDKHEEEVAVLKLPADVGDENDYLVDKNSSYLESYLDPAFMSIIKDPDQRRKEQWEKAAQAQSSFNCAKLLGFGDIGGPPLSAAEEFSLHSRYLAKANSLNLSEITKMKIVCRGGVDSEGRPIMVVVGALLRCRDLERFVLYVIKASRSPRSGGLSHGNWNCFNKIDWGWFTVNGMDRDQSPILWMGSDGAIRQGPGFCRHDLEVNGGKGLIVDPRTKYVYPGP</sequence>
<dbReference type="PANTHER" id="PTHR11106:SF72">
    <property type="entry name" value="GANGLIOSIDE-INDUCED DIFFERENTIATION-ASSOCIATED PROTEIN 2"/>
    <property type="match status" value="1"/>
</dbReference>
<dbReference type="EMBL" id="JAMYWD010000004">
    <property type="protein sequence ID" value="KAJ4973216.1"/>
    <property type="molecule type" value="Genomic_DNA"/>
</dbReference>
<gene>
    <name evidence="2" type="ORF">NE237_006390</name>
</gene>
<dbReference type="InterPro" id="IPR043472">
    <property type="entry name" value="Macro_dom-like"/>
</dbReference>
<keyword evidence="1" id="KW-1133">Transmembrane helix</keyword>
<keyword evidence="1" id="KW-0472">Membrane</keyword>
<dbReference type="Gene3D" id="3.40.220.10">
    <property type="entry name" value="Leucine Aminopeptidase, subunit E, domain 1"/>
    <property type="match status" value="1"/>
</dbReference>
<comment type="caution">
    <text evidence="2">The sequence shown here is derived from an EMBL/GenBank/DDBJ whole genome shotgun (WGS) entry which is preliminary data.</text>
</comment>
<feature type="transmembrane region" description="Helical" evidence="1">
    <location>
        <begin position="45"/>
        <end position="62"/>
    </location>
</feature>
<reference evidence="2" key="1">
    <citation type="journal article" date="2023" name="Plant J.">
        <title>The genome of the king protea, Protea cynaroides.</title>
        <authorList>
            <person name="Chang J."/>
            <person name="Duong T.A."/>
            <person name="Schoeman C."/>
            <person name="Ma X."/>
            <person name="Roodt D."/>
            <person name="Barker N."/>
            <person name="Li Z."/>
            <person name="Van de Peer Y."/>
            <person name="Mizrachi E."/>
        </authorList>
    </citation>
    <scope>NUCLEOTIDE SEQUENCE</scope>
    <source>
        <tissue evidence="2">Young leaves</tissue>
    </source>
</reference>
<keyword evidence="1" id="KW-0812">Transmembrane</keyword>
<dbReference type="Proteomes" id="UP001141806">
    <property type="component" value="Unassembled WGS sequence"/>
</dbReference>
<keyword evidence="3" id="KW-1185">Reference proteome</keyword>
<protein>
    <submittedName>
        <fullName evidence="2">Uncharacterized protein</fullName>
    </submittedName>
</protein>
<proteinExistence type="predicted"/>
<dbReference type="AlphaFoldDB" id="A0A9Q0KN08"/>